<dbReference type="OrthoDB" id="278338at2759"/>
<evidence type="ECO:0000256" key="13">
    <source>
        <dbReference type="ARBA" id="ARBA00023303"/>
    </source>
</evidence>
<dbReference type="AlphaFoldDB" id="A0A9Q9DV38"/>
<evidence type="ECO:0000256" key="5">
    <source>
        <dbReference type="ARBA" id="ARBA00022673"/>
    </source>
</evidence>
<evidence type="ECO:0000256" key="17">
    <source>
        <dbReference type="ARBA" id="ARBA00045938"/>
    </source>
</evidence>
<feature type="compositionally biased region" description="Basic and acidic residues" evidence="18">
    <location>
        <begin position="245"/>
        <end position="259"/>
    </location>
</feature>
<dbReference type="GO" id="GO:0051560">
    <property type="term" value="P:mitochondrial calcium ion homeostasis"/>
    <property type="evidence" value="ECO:0007669"/>
    <property type="project" value="InterPro"/>
</dbReference>
<organism evidence="21 22">
    <name type="scientific">Curvularia clavata</name>
    <dbReference type="NCBI Taxonomy" id="95742"/>
    <lineage>
        <taxon>Eukaryota</taxon>
        <taxon>Fungi</taxon>
        <taxon>Dikarya</taxon>
        <taxon>Ascomycota</taxon>
        <taxon>Pezizomycotina</taxon>
        <taxon>Dothideomycetes</taxon>
        <taxon>Pleosporomycetidae</taxon>
        <taxon>Pleosporales</taxon>
        <taxon>Pleosporineae</taxon>
        <taxon>Pleosporaceae</taxon>
        <taxon>Curvularia</taxon>
    </lineage>
</organism>
<comment type="similarity">
    <text evidence="2">Belongs to the MCU (TC 1.A.77) family.</text>
</comment>
<evidence type="ECO:0000256" key="3">
    <source>
        <dbReference type="ARBA" id="ARBA00022448"/>
    </source>
</evidence>
<reference evidence="21" key="1">
    <citation type="submission" date="2021-12" db="EMBL/GenBank/DDBJ databases">
        <title>Curvularia clavata genome.</title>
        <authorList>
            <person name="Cao Y."/>
        </authorList>
    </citation>
    <scope>NUCLEOTIDE SEQUENCE</scope>
    <source>
        <strain evidence="21">Yc1106</strain>
    </source>
</reference>
<dbReference type="GO" id="GO:0015292">
    <property type="term" value="F:uniporter activity"/>
    <property type="evidence" value="ECO:0007669"/>
    <property type="project" value="TreeGrafter"/>
</dbReference>
<evidence type="ECO:0000256" key="11">
    <source>
        <dbReference type="ARBA" id="ARBA00023128"/>
    </source>
</evidence>
<feature type="transmembrane region" description="Helical" evidence="19">
    <location>
        <begin position="366"/>
        <end position="386"/>
    </location>
</feature>
<keyword evidence="9 19" id="KW-1133">Transmembrane helix</keyword>
<evidence type="ECO:0000256" key="7">
    <source>
        <dbReference type="ARBA" id="ARBA00022792"/>
    </source>
</evidence>
<dbReference type="GO" id="GO:0005262">
    <property type="term" value="F:calcium channel activity"/>
    <property type="evidence" value="ECO:0007669"/>
    <property type="project" value="UniProtKB-KW"/>
</dbReference>
<dbReference type="InterPro" id="IPR039055">
    <property type="entry name" value="MCU_fam"/>
</dbReference>
<evidence type="ECO:0000313" key="22">
    <source>
        <dbReference type="Proteomes" id="UP001056012"/>
    </source>
</evidence>
<dbReference type="InterPro" id="IPR006769">
    <property type="entry name" value="MCU_C"/>
</dbReference>
<dbReference type="GO" id="GO:0036444">
    <property type="term" value="P:calcium import into the mitochondrion"/>
    <property type="evidence" value="ECO:0007669"/>
    <property type="project" value="TreeGrafter"/>
</dbReference>
<keyword evidence="10" id="KW-0406">Ion transport</keyword>
<evidence type="ECO:0000256" key="12">
    <source>
        <dbReference type="ARBA" id="ARBA00023136"/>
    </source>
</evidence>
<dbReference type="PANTHER" id="PTHR13462:SF10">
    <property type="entry name" value="CALCIUM UNIPORTER PROTEIN, MITOCHONDRIAL"/>
    <property type="match status" value="1"/>
</dbReference>
<feature type="domain" description="Calcium uniporter protein C-terminal" evidence="20">
    <location>
        <begin position="333"/>
        <end position="452"/>
    </location>
</feature>
<feature type="region of interest" description="Disordered" evidence="18">
    <location>
        <begin position="176"/>
        <end position="284"/>
    </location>
</feature>
<keyword evidence="13" id="KW-0407">Ion channel</keyword>
<keyword evidence="4" id="KW-0109">Calcium transport</keyword>
<keyword evidence="8" id="KW-0106">Calcium</keyword>
<gene>
    <name evidence="21" type="ORF">yc1106_09002</name>
</gene>
<dbReference type="GO" id="GO:1990246">
    <property type="term" value="C:uniplex complex"/>
    <property type="evidence" value="ECO:0007669"/>
    <property type="project" value="TreeGrafter"/>
</dbReference>
<comment type="subunit">
    <text evidence="15">Homotetramer, assembles in a dimer or dimers configuration with two interfaces.</text>
</comment>
<feature type="compositionally biased region" description="Basic residues" evidence="18">
    <location>
        <begin position="491"/>
        <end position="500"/>
    </location>
</feature>
<comment type="subcellular location">
    <subcellularLocation>
        <location evidence="1">Mitochondrion inner membrane</location>
        <topology evidence="1">Multi-pass membrane protein</topology>
    </subcellularLocation>
</comment>
<dbReference type="EMBL" id="CP089280">
    <property type="protein sequence ID" value="USP81728.1"/>
    <property type="molecule type" value="Genomic_DNA"/>
</dbReference>
<feature type="region of interest" description="Disordered" evidence="18">
    <location>
        <begin position="485"/>
        <end position="518"/>
    </location>
</feature>
<evidence type="ECO:0000256" key="10">
    <source>
        <dbReference type="ARBA" id="ARBA00023065"/>
    </source>
</evidence>
<keyword evidence="3" id="KW-0813">Transport</keyword>
<evidence type="ECO:0000256" key="18">
    <source>
        <dbReference type="SAM" id="MobiDB-lite"/>
    </source>
</evidence>
<evidence type="ECO:0000259" key="20">
    <source>
        <dbReference type="Pfam" id="PF04678"/>
    </source>
</evidence>
<keyword evidence="7" id="KW-0999">Mitochondrion inner membrane</keyword>
<keyword evidence="11" id="KW-0496">Mitochondrion</keyword>
<evidence type="ECO:0000256" key="9">
    <source>
        <dbReference type="ARBA" id="ARBA00022989"/>
    </source>
</evidence>
<feature type="compositionally biased region" description="Basic and acidic residues" evidence="18">
    <location>
        <begin position="176"/>
        <end position="185"/>
    </location>
</feature>
<sequence>MRHRLTALASLSRVNTLPTARCAPLFAGICPVISTQQGIPRQLRYLTDRSRSEIGKYGDYSNSNARPAAELNNNITQEEKDHFAQKLREDKSKQIRTPWHREGSDLPPVARQRSAGAMTKGKLLTTPSRMLKIILPLTTSDQNSDRKDMEPLALLVHPQQPISYLERLIQAELPTIKDKQGRERQPNVYFRAEDSVQSDAEPGEKEKTPVSSANESLSQQEGEEDFEQVDEIRIDGKVHRTGKLGTRDRKTPEEAEELRGGPGKGGVESYSGQGHEAPADKEGERRFVRWSSSTEIGDFIRDAARGQEFAIDIEGAPEEIRVGVPSFNDRTYYLRMRLRKLSKNISAMADVKKKCDELAQLGAKRVAMAGFGGIVGWWCVVYYLTFQTELGWDVMEPVTYLVGLSTLIGGYVWFLYHNREVSYRSAMNFTVSRRQQKLYQQHNFDLRKWETLIEDGNALRKEIKAIANEYDVEWDELQDERDEKVQQALKKERRRKQEKKKSRDEDDDGMADSKDEKS</sequence>
<comment type="catalytic activity">
    <reaction evidence="14">
        <text>Ca(2+)(in) = Ca(2+)(out)</text>
        <dbReference type="Rhea" id="RHEA:29671"/>
        <dbReference type="ChEBI" id="CHEBI:29108"/>
    </reaction>
</comment>
<keyword evidence="6 19" id="KW-0812">Transmembrane</keyword>
<evidence type="ECO:0000256" key="6">
    <source>
        <dbReference type="ARBA" id="ARBA00022692"/>
    </source>
</evidence>
<evidence type="ECO:0000256" key="4">
    <source>
        <dbReference type="ARBA" id="ARBA00022568"/>
    </source>
</evidence>
<keyword evidence="22" id="KW-1185">Reference proteome</keyword>
<comment type="function">
    <text evidence="17">Highly selective calcium channel localized to the inner mitochondrial membrane, which mediates calcium uptake into the mitochondrial matrix. Mitochondrial calcium homeostasis plays key roles in cellular physiology and regulates ATP production, cytoplasmic calcium signals and activation of cell death pathways. Sufficient to operate as a pore-forming channel without the need of calcium-sensor or auxiliary subunit.</text>
</comment>
<dbReference type="Pfam" id="PF04678">
    <property type="entry name" value="MCU"/>
    <property type="match status" value="1"/>
</dbReference>
<evidence type="ECO:0000256" key="16">
    <source>
        <dbReference type="ARBA" id="ARBA00044981"/>
    </source>
</evidence>
<keyword evidence="12 19" id="KW-0472">Membrane</keyword>
<proteinExistence type="inferred from homology"/>
<feature type="transmembrane region" description="Helical" evidence="19">
    <location>
        <begin position="398"/>
        <end position="416"/>
    </location>
</feature>
<evidence type="ECO:0000313" key="21">
    <source>
        <dbReference type="EMBL" id="USP81728.1"/>
    </source>
</evidence>
<evidence type="ECO:0000256" key="19">
    <source>
        <dbReference type="SAM" id="Phobius"/>
    </source>
</evidence>
<feature type="compositionally biased region" description="Polar residues" evidence="18">
    <location>
        <begin position="209"/>
        <end position="220"/>
    </location>
</feature>
<accession>A0A9Q9DV38</accession>
<dbReference type="VEuPathDB" id="FungiDB:yc1106_09002"/>
<evidence type="ECO:0000256" key="14">
    <source>
        <dbReference type="ARBA" id="ARBA00036634"/>
    </source>
</evidence>
<evidence type="ECO:0000256" key="2">
    <source>
        <dbReference type="ARBA" id="ARBA00005653"/>
    </source>
</evidence>
<dbReference type="PANTHER" id="PTHR13462">
    <property type="entry name" value="CALCIUM UNIPORTER PROTEIN, MITOCHONDRIAL"/>
    <property type="match status" value="1"/>
</dbReference>
<dbReference type="Proteomes" id="UP001056012">
    <property type="component" value="Chromosome 7"/>
</dbReference>
<evidence type="ECO:0000256" key="1">
    <source>
        <dbReference type="ARBA" id="ARBA00004448"/>
    </source>
</evidence>
<evidence type="ECO:0000256" key="8">
    <source>
        <dbReference type="ARBA" id="ARBA00022837"/>
    </source>
</evidence>
<protein>
    <recommendedName>
        <fullName evidence="16">Calcium uniporter protein, mitochondrial</fullName>
    </recommendedName>
</protein>
<name>A0A9Q9DV38_CURCL</name>
<evidence type="ECO:0000256" key="15">
    <source>
        <dbReference type="ARBA" id="ARBA00044966"/>
    </source>
</evidence>
<keyword evidence="5" id="KW-0107">Calcium channel</keyword>